<evidence type="ECO:0000313" key="3">
    <source>
        <dbReference type="Proteomes" id="UP000775213"/>
    </source>
</evidence>
<dbReference type="EMBL" id="JAGFBR010000007">
    <property type="protein sequence ID" value="KAH0463967.1"/>
    <property type="molecule type" value="Genomic_DNA"/>
</dbReference>
<feature type="compositionally biased region" description="Low complexity" evidence="1">
    <location>
        <begin position="30"/>
        <end position="40"/>
    </location>
</feature>
<protein>
    <submittedName>
        <fullName evidence="2">Uncharacterized protein</fullName>
    </submittedName>
</protein>
<feature type="region of interest" description="Disordered" evidence="1">
    <location>
        <begin position="23"/>
        <end position="57"/>
    </location>
</feature>
<reference evidence="2 3" key="1">
    <citation type="journal article" date="2021" name="Hortic Res">
        <title>Chromosome-scale assembly of the Dendrobium chrysotoxum genome enhances the understanding of orchid evolution.</title>
        <authorList>
            <person name="Zhang Y."/>
            <person name="Zhang G.Q."/>
            <person name="Zhang D."/>
            <person name="Liu X.D."/>
            <person name="Xu X.Y."/>
            <person name="Sun W.H."/>
            <person name="Yu X."/>
            <person name="Zhu X."/>
            <person name="Wang Z.W."/>
            <person name="Zhao X."/>
            <person name="Zhong W.Y."/>
            <person name="Chen H."/>
            <person name="Yin W.L."/>
            <person name="Huang T."/>
            <person name="Niu S.C."/>
            <person name="Liu Z.J."/>
        </authorList>
    </citation>
    <scope>NUCLEOTIDE SEQUENCE [LARGE SCALE GENOMIC DNA]</scope>
    <source>
        <strain evidence="2">Lindl</strain>
    </source>
</reference>
<comment type="caution">
    <text evidence="2">The sequence shown here is derived from an EMBL/GenBank/DDBJ whole genome shotgun (WGS) entry which is preliminary data.</text>
</comment>
<gene>
    <name evidence="2" type="ORF">IEQ34_006753</name>
</gene>
<evidence type="ECO:0000313" key="2">
    <source>
        <dbReference type="EMBL" id="KAH0463967.1"/>
    </source>
</evidence>
<sequence length="71" mass="7269">MSGRSCGASSVHLIPTLNNARIACPPSSSPHPSNSTSSFPILLDHSTKDSSLPSSTALLPVANSNVNTPKL</sequence>
<proteinExistence type="predicted"/>
<dbReference type="Proteomes" id="UP000775213">
    <property type="component" value="Unassembled WGS sequence"/>
</dbReference>
<dbReference type="AlphaFoldDB" id="A0AAV7H7X5"/>
<organism evidence="2 3">
    <name type="scientific">Dendrobium chrysotoxum</name>
    <name type="common">Orchid</name>
    <dbReference type="NCBI Taxonomy" id="161865"/>
    <lineage>
        <taxon>Eukaryota</taxon>
        <taxon>Viridiplantae</taxon>
        <taxon>Streptophyta</taxon>
        <taxon>Embryophyta</taxon>
        <taxon>Tracheophyta</taxon>
        <taxon>Spermatophyta</taxon>
        <taxon>Magnoliopsida</taxon>
        <taxon>Liliopsida</taxon>
        <taxon>Asparagales</taxon>
        <taxon>Orchidaceae</taxon>
        <taxon>Epidendroideae</taxon>
        <taxon>Malaxideae</taxon>
        <taxon>Dendrobiinae</taxon>
        <taxon>Dendrobium</taxon>
    </lineage>
</organism>
<name>A0AAV7H7X5_DENCH</name>
<keyword evidence="3" id="KW-1185">Reference proteome</keyword>
<evidence type="ECO:0000256" key="1">
    <source>
        <dbReference type="SAM" id="MobiDB-lite"/>
    </source>
</evidence>
<accession>A0AAV7H7X5</accession>